<dbReference type="EMBL" id="MCFF01000004">
    <property type="protein sequence ID" value="ORZ27265.1"/>
    <property type="molecule type" value="Genomic_DNA"/>
</dbReference>
<feature type="domain" description="F-box" evidence="1">
    <location>
        <begin position="66"/>
        <end position="95"/>
    </location>
</feature>
<dbReference type="AlphaFoldDB" id="A0A1Y2GYC1"/>
<evidence type="ECO:0000313" key="3">
    <source>
        <dbReference type="Proteomes" id="UP000193648"/>
    </source>
</evidence>
<dbReference type="InterPro" id="IPR001810">
    <property type="entry name" value="F-box_dom"/>
</dbReference>
<name>A0A1Y2GYC1_9FUNG</name>
<dbReference type="SUPFAM" id="SSF52047">
    <property type="entry name" value="RNI-like"/>
    <property type="match status" value="1"/>
</dbReference>
<comment type="caution">
    <text evidence="2">The sequence shown here is derived from an EMBL/GenBank/DDBJ whole genome shotgun (WGS) entry which is preliminary data.</text>
</comment>
<evidence type="ECO:0000313" key="2">
    <source>
        <dbReference type="EMBL" id="ORZ27265.1"/>
    </source>
</evidence>
<dbReference type="CDD" id="cd09917">
    <property type="entry name" value="F-box_SF"/>
    <property type="match status" value="1"/>
</dbReference>
<organism evidence="2 3">
    <name type="scientific">Lobosporangium transversale</name>
    <dbReference type="NCBI Taxonomy" id="64571"/>
    <lineage>
        <taxon>Eukaryota</taxon>
        <taxon>Fungi</taxon>
        <taxon>Fungi incertae sedis</taxon>
        <taxon>Mucoromycota</taxon>
        <taxon>Mortierellomycotina</taxon>
        <taxon>Mortierellomycetes</taxon>
        <taxon>Mortierellales</taxon>
        <taxon>Mortierellaceae</taxon>
        <taxon>Lobosporangium</taxon>
    </lineage>
</organism>
<dbReference type="InterPro" id="IPR036047">
    <property type="entry name" value="F-box-like_dom_sf"/>
</dbReference>
<keyword evidence="3" id="KW-1185">Reference proteome</keyword>
<sequence length="765" mass="87394">MLNRDYNETTIELESGKITMSELRKEIMTGARTGAQTGMGTETGVEIEANTVNSIQPLKQYALYIPEIVSMIVSHLEPTDILFCRGVCQDWRRIFSPFLKLHAIYCNYGLHTYKTRFEAHLETLGMYIQSLKQVYPDQPDLERIQRTCPNLKHLGLFLRAKSKLDKQVIIKFFQTMAQLERIDLFSHRDHLVSELLSLLVSSYQLASQASVVSSNPNSMTSPTALRILDIGNAAHSLTFPSMEWGSLENVMKTHSHLKELILREAFIWERSKTEKIRSNSLLTRALIRAPLSRLWGHSDLQTPGTGCIEDEDEDEDYDYDHDYYEYNHGHTHDHDYHDDNNDSCVDRPTKSSRFNHLERLVFDNIKLSEKLLVSIMRRCPALKTLNLKLTGVNLPKNIWAQFLPNCPQLMAISVDNEYAGIEVDVPHVWVLAPSLKYFRLSRSHGAHVYFHSPVEVAKTIQGLPPVQINRSTISPLHPPGSTLVSLELEIRLPISDLGLRYVMTNCHSLEKLILGIQYFTDWTPATINDNGGEVGHADDSFSTLSQAEFPPWACGRTLKRLELNATYMPYDHRFDSQTHAFMRRLEDLLVLETLVLPAKLLSDLSESLNPDYAAFRSILDQLDHRLMLQDQSHVQSIAFKLPSPSLSNTPSNPSSFSSCMESLYGLHPSKGQIQQLWDRGMCSPKNFIPHIPSVREVSLTSPGSFRFSMEMRYLHILMEALPGLEVIWTQTGLYEIDCIRRFRQTFNQFKEFYGFTGVQLNLGDI</sequence>
<dbReference type="SUPFAM" id="SSF81383">
    <property type="entry name" value="F-box domain"/>
    <property type="match status" value="1"/>
</dbReference>
<proteinExistence type="predicted"/>
<accession>A0A1Y2GYC1</accession>
<dbReference type="GeneID" id="33571297"/>
<dbReference type="OrthoDB" id="2373783at2759"/>
<dbReference type="InterPro" id="IPR032675">
    <property type="entry name" value="LRR_dom_sf"/>
</dbReference>
<dbReference type="Proteomes" id="UP000193648">
    <property type="component" value="Unassembled WGS sequence"/>
</dbReference>
<protein>
    <recommendedName>
        <fullName evidence="1">F-box domain-containing protein</fullName>
    </recommendedName>
</protein>
<dbReference type="Gene3D" id="3.80.10.10">
    <property type="entry name" value="Ribonuclease Inhibitor"/>
    <property type="match status" value="2"/>
</dbReference>
<evidence type="ECO:0000259" key="1">
    <source>
        <dbReference type="Pfam" id="PF00646"/>
    </source>
</evidence>
<reference evidence="2 3" key="1">
    <citation type="submission" date="2016-07" db="EMBL/GenBank/DDBJ databases">
        <title>Pervasive Adenine N6-methylation of Active Genes in Fungi.</title>
        <authorList>
            <consortium name="DOE Joint Genome Institute"/>
            <person name="Mondo S.J."/>
            <person name="Dannebaum R.O."/>
            <person name="Kuo R.C."/>
            <person name="Labutti K."/>
            <person name="Haridas S."/>
            <person name="Kuo A."/>
            <person name="Salamov A."/>
            <person name="Ahrendt S.R."/>
            <person name="Lipzen A."/>
            <person name="Sullivan W."/>
            <person name="Andreopoulos W.B."/>
            <person name="Clum A."/>
            <person name="Lindquist E."/>
            <person name="Daum C."/>
            <person name="Ramamoorthy G.K."/>
            <person name="Gryganskyi A."/>
            <person name="Culley D."/>
            <person name="Magnuson J.K."/>
            <person name="James T.Y."/>
            <person name="O'Malley M.A."/>
            <person name="Stajich J.E."/>
            <person name="Spatafora J.W."/>
            <person name="Visel A."/>
            <person name="Grigoriev I.V."/>
        </authorList>
    </citation>
    <scope>NUCLEOTIDE SEQUENCE [LARGE SCALE GENOMIC DNA]</scope>
    <source>
        <strain evidence="2 3">NRRL 3116</strain>
    </source>
</reference>
<gene>
    <name evidence="2" type="ORF">BCR41DRAFT_411649</name>
</gene>
<dbReference type="Pfam" id="PF00646">
    <property type="entry name" value="F-box"/>
    <property type="match status" value="1"/>
</dbReference>
<dbReference type="InParanoid" id="A0A1Y2GYC1"/>
<dbReference type="RefSeq" id="XP_021884992.1">
    <property type="nucleotide sequence ID" value="XM_022029454.1"/>
</dbReference>